<dbReference type="Gene3D" id="1.10.510.10">
    <property type="entry name" value="Transferase(Phosphotransferase) domain 1"/>
    <property type="match status" value="1"/>
</dbReference>
<feature type="compositionally biased region" description="Low complexity" evidence="12">
    <location>
        <begin position="28"/>
        <end position="46"/>
    </location>
</feature>
<dbReference type="InterPro" id="IPR011009">
    <property type="entry name" value="Kinase-like_dom_sf"/>
</dbReference>
<keyword evidence="15" id="KW-1185">Reference proteome</keyword>
<sequence>MEDTETKQKPPAAPVVNPISMAGGGDQATPPTTPTQVTPSQTAPTPSLAPMPNKKPEDFRFGKMIGEGSYSTVFLAREESTGKKYAIKVLEKAHIIREKKEKYVKREKEVLQKINHPFFIKLYFTFQDKSRLYFGLSYAPRGELLYYIHKLDCFDEKCTRFYTAETVVALDYLHSIGIIHRDLKPENILLSEDMHIQITDFGSAKIVDQAEDEKSGESHDRQRRRSFVGTAQYVSPEILTSKRAYFSSDLWALGCIVYQLLAGQLPFWGGHEYQIFQKITKLEYEFPEGFSKVAKDLVEKLLVLDPTKRLGCKEMKGYGPLKAHSFFGDTDWERLHEMEPPELLPYLPAKGSDAENLWSDFKPGLDDQVLRKLIEVDFGKESDPKQPDTQQRSLWLSNEEQRRKLETQRRENDYHRFVDGHLVLKQGLVDKRKGLFARRRMFLLTEGPHLYYVDPSAMVLKGEIPWSKELRTEVKNFKIFFVHTPNRTYYLEDPEGNAIKWCKKIDEVWNHYYGSTS</sequence>
<dbReference type="GO" id="GO:0005524">
    <property type="term" value="F:ATP binding"/>
    <property type="evidence" value="ECO:0007669"/>
    <property type="project" value="UniProtKB-UniRule"/>
</dbReference>
<comment type="catalytic activity">
    <reaction evidence="9">
        <text>L-threonyl-[protein] + ATP = O-phospho-L-threonyl-[protein] + ADP + H(+)</text>
        <dbReference type="Rhea" id="RHEA:46608"/>
        <dbReference type="Rhea" id="RHEA-COMP:11060"/>
        <dbReference type="Rhea" id="RHEA-COMP:11605"/>
        <dbReference type="ChEBI" id="CHEBI:15378"/>
        <dbReference type="ChEBI" id="CHEBI:30013"/>
        <dbReference type="ChEBI" id="CHEBI:30616"/>
        <dbReference type="ChEBI" id="CHEBI:61977"/>
        <dbReference type="ChEBI" id="CHEBI:456216"/>
        <dbReference type="EC" id="2.7.11.1"/>
    </reaction>
</comment>
<dbReference type="PROSITE" id="PS00108">
    <property type="entry name" value="PROTEIN_KINASE_ST"/>
    <property type="match status" value="1"/>
</dbReference>
<dbReference type="PANTHER" id="PTHR24356">
    <property type="entry name" value="SERINE/THREONINE-PROTEIN KINASE"/>
    <property type="match status" value="1"/>
</dbReference>
<protein>
    <recommendedName>
        <fullName evidence="3">3-phosphoinositide-dependent protein kinase 1</fullName>
        <ecNumber evidence="2">2.7.11.1</ecNumber>
    </recommendedName>
</protein>
<dbReference type="Proteomes" id="UP001209878">
    <property type="component" value="Unassembled WGS sequence"/>
</dbReference>
<dbReference type="Pfam" id="PF00069">
    <property type="entry name" value="Pkinase"/>
    <property type="match status" value="1"/>
</dbReference>
<dbReference type="InterPro" id="IPR017441">
    <property type="entry name" value="Protein_kinase_ATP_BS"/>
</dbReference>
<name>A0AAD9NPZ5_RIDPI</name>
<dbReference type="InterPro" id="IPR050236">
    <property type="entry name" value="Ser_Thr_kinase_AGC"/>
</dbReference>
<dbReference type="PROSITE" id="PS50011">
    <property type="entry name" value="PROTEIN_KINASE_DOM"/>
    <property type="match status" value="1"/>
</dbReference>
<comment type="catalytic activity">
    <reaction evidence="10">
        <text>L-seryl-[protein] + ATP = O-phospho-L-seryl-[protein] + ADP + H(+)</text>
        <dbReference type="Rhea" id="RHEA:17989"/>
        <dbReference type="Rhea" id="RHEA-COMP:9863"/>
        <dbReference type="Rhea" id="RHEA-COMP:11604"/>
        <dbReference type="ChEBI" id="CHEBI:15378"/>
        <dbReference type="ChEBI" id="CHEBI:29999"/>
        <dbReference type="ChEBI" id="CHEBI:30616"/>
        <dbReference type="ChEBI" id="CHEBI:83421"/>
        <dbReference type="ChEBI" id="CHEBI:456216"/>
        <dbReference type="EC" id="2.7.11.1"/>
    </reaction>
</comment>
<evidence type="ECO:0000256" key="1">
    <source>
        <dbReference type="ARBA" id="ARBA00010006"/>
    </source>
</evidence>
<keyword evidence="7" id="KW-0418">Kinase</keyword>
<dbReference type="InterPro" id="IPR000719">
    <property type="entry name" value="Prot_kinase_dom"/>
</dbReference>
<evidence type="ECO:0000256" key="5">
    <source>
        <dbReference type="ARBA" id="ARBA00022679"/>
    </source>
</evidence>
<feature type="domain" description="Protein kinase" evidence="13">
    <location>
        <begin position="59"/>
        <end position="327"/>
    </location>
</feature>
<comment type="caution">
    <text evidence="14">The sequence shown here is derived from an EMBL/GenBank/DDBJ whole genome shotgun (WGS) entry which is preliminary data.</text>
</comment>
<evidence type="ECO:0000256" key="6">
    <source>
        <dbReference type="ARBA" id="ARBA00022741"/>
    </source>
</evidence>
<dbReference type="InterPro" id="IPR008271">
    <property type="entry name" value="Ser/Thr_kinase_AS"/>
</dbReference>
<dbReference type="FunFam" id="3.30.200.20:FF:000191">
    <property type="entry name" value="3-phosphoinositide-dependent protein kinase 2-like"/>
    <property type="match status" value="1"/>
</dbReference>
<dbReference type="GO" id="GO:0035556">
    <property type="term" value="P:intracellular signal transduction"/>
    <property type="evidence" value="ECO:0007669"/>
    <property type="project" value="TreeGrafter"/>
</dbReference>
<feature type="compositionally biased region" description="Polar residues" evidence="12">
    <location>
        <begin position="387"/>
        <end position="398"/>
    </location>
</feature>
<dbReference type="CDD" id="cd01262">
    <property type="entry name" value="PH_PDK1"/>
    <property type="match status" value="1"/>
</dbReference>
<dbReference type="FunFam" id="2.30.29.30:FF:000126">
    <property type="entry name" value="3-phosphoinositide dependent protein kinase 1"/>
    <property type="match status" value="1"/>
</dbReference>
<dbReference type="PANTHER" id="PTHR24356:SF163">
    <property type="entry name" value="3-PHOSPHOINOSITIDE-DEPENDENT PROTEIN KINASE 1-RELATED"/>
    <property type="match status" value="1"/>
</dbReference>
<dbReference type="SUPFAM" id="SSF50729">
    <property type="entry name" value="PH domain-like"/>
    <property type="match status" value="1"/>
</dbReference>
<evidence type="ECO:0000256" key="8">
    <source>
        <dbReference type="ARBA" id="ARBA00022840"/>
    </source>
</evidence>
<evidence type="ECO:0000256" key="3">
    <source>
        <dbReference type="ARBA" id="ARBA00018538"/>
    </source>
</evidence>
<dbReference type="PROSITE" id="PS00107">
    <property type="entry name" value="PROTEIN_KINASE_ATP"/>
    <property type="match status" value="1"/>
</dbReference>
<dbReference type="Pfam" id="PF14593">
    <property type="entry name" value="PH_3"/>
    <property type="match status" value="1"/>
</dbReference>
<dbReference type="FunFam" id="1.10.510.10:FF:000163">
    <property type="entry name" value="3-phosphoinositide-dependent protein kinase 1"/>
    <property type="match status" value="1"/>
</dbReference>
<feature type="binding site" evidence="11">
    <location>
        <position position="88"/>
    </location>
    <ligand>
        <name>ATP</name>
        <dbReference type="ChEBI" id="CHEBI:30616"/>
    </ligand>
</feature>
<keyword evidence="8 11" id="KW-0067">ATP-binding</keyword>
<dbReference type="Gene3D" id="2.30.29.30">
    <property type="entry name" value="Pleckstrin-homology domain (PH domain)/Phosphotyrosine-binding domain (PTB)"/>
    <property type="match status" value="1"/>
</dbReference>
<evidence type="ECO:0000313" key="14">
    <source>
        <dbReference type="EMBL" id="KAK2176381.1"/>
    </source>
</evidence>
<keyword evidence="4" id="KW-0723">Serine/threonine-protein kinase</keyword>
<dbReference type="InterPro" id="IPR039046">
    <property type="entry name" value="PDPK1"/>
</dbReference>
<dbReference type="SMART" id="SM00220">
    <property type="entry name" value="S_TKc"/>
    <property type="match status" value="1"/>
</dbReference>
<feature type="region of interest" description="Disordered" evidence="12">
    <location>
        <begin position="380"/>
        <end position="400"/>
    </location>
</feature>
<evidence type="ECO:0000256" key="4">
    <source>
        <dbReference type="ARBA" id="ARBA00022527"/>
    </source>
</evidence>
<dbReference type="InterPro" id="IPR011993">
    <property type="entry name" value="PH-like_dom_sf"/>
</dbReference>
<evidence type="ECO:0000256" key="12">
    <source>
        <dbReference type="SAM" id="MobiDB-lite"/>
    </source>
</evidence>
<evidence type="ECO:0000256" key="7">
    <source>
        <dbReference type="ARBA" id="ARBA00022777"/>
    </source>
</evidence>
<evidence type="ECO:0000256" key="10">
    <source>
        <dbReference type="ARBA" id="ARBA00048679"/>
    </source>
</evidence>
<dbReference type="Gene3D" id="3.30.200.20">
    <property type="entry name" value="Phosphorylase Kinase, domain 1"/>
    <property type="match status" value="1"/>
</dbReference>
<dbReference type="EC" id="2.7.11.1" evidence="2"/>
<comment type="similarity">
    <text evidence="1">Belongs to the protein kinase superfamily. AGC Ser/Thr protein kinase family. PDPK1 subfamily.</text>
</comment>
<evidence type="ECO:0000313" key="15">
    <source>
        <dbReference type="Proteomes" id="UP001209878"/>
    </source>
</evidence>
<evidence type="ECO:0000256" key="9">
    <source>
        <dbReference type="ARBA" id="ARBA00047899"/>
    </source>
</evidence>
<evidence type="ECO:0000256" key="2">
    <source>
        <dbReference type="ARBA" id="ARBA00012513"/>
    </source>
</evidence>
<evidence type="ECO:0000256" key="11">
    <source>
        <dbReference type="PROSITE-ProRule" id="PRU10141"/>
    </source>
</evidence>
<keyword evidence="6 11" id="KW-0547">Nucleotide-binding</keyword>
<reference evidence="14" key="1">
    <citation type="journal article" date="2023" name="Mol. Biol. Evol.">
        <title>Third-Generation Sequencing Reveals the Adaptive Role of the Epigenome in Three Deep-Sea Polychaetes.</title>
        <authorList>
            <person name="Perez M."/>
            <person name="Aroh O."/>
            <person name="Sun Y."/>
            <person name="Lan Y."/>
            <person name="Juniper S.K."/>
            <person name="Young C.R."/>
            <person name="Angers B."/>
            <person name="Qian P.Y."/>
        </authorList>
    </citation>
    <scope>NUCLEOTIDE SEQUENCE</scope>
    <source>
        <strain evidence="14">R07B-5</strain>
    </source>
</reference>
<gene>
    <name evidence="14" type="ORF">NP493_665g02009</name>
</gene>
<proteinExistence type="inferred from homology"/>
<feature type="region of interest" description="Disordered" evidence="12">
    <location>
        <begin position="1"/>
        <end position="56"/>
    </location>
</feature>
<dbReference type="InterPro" id="IPR033931">
    <property type="entry name" value="PDK1-typ_PH"/>
</dbReference>
<dbReference type="EMBL" id="JAODUO010000665">
    <property type="protein sequence ID" value="KAK2176381.1"/>
    <property type="molecule type" value="Genomic_DNA"/>
</dbReference>
<dbReference type="GO" id="GO:0004674">
    <property type="term" value="F:protein serine/threonine kinase activity"/>
    <property type="evidence" value="ECO:0007669"/>
    <property type="project" value="UniProtKB-KW"/>
</dbReference>
<dbReference type="SUPFAM" id="SSF56112">
    <property type="entry name" value="Protein kinase-like (PK-like)"/>
    <property type="match status" value="1"/>
</dbReference>
<accession>A0AAD9NPZ5</accession>
<dbReference type="AlphaFoldDB" id="A0AAD9NPZ5"/>
<dbReference type="CDD" id="cd05581">
    <property type="entry name" value="STKc_PDK1"/>
    <property type="match status" value="1"/>
</dbReference>
<evidence type="ECO:0000259" key="13">
    <source>
        <dbReference type="PROSITE" id="PS50011"/>
    </source>
</evidence>
<keyword evidence="5" id="KW-0808">Transferase</keyword>
<organism evidence="14 15">
    <name type="scientific">Ridgeia piscesae</name>
    <name type="common">Tubeworm</name>
    <dbReference type="NCBI Taxonomy" id="27915"/>
    <lineage>
        <taxon>Eukaryota</taxon>
        <taxon>Metazoa</taxon>
        <taxon>Spiralia</taxon>
        <taxon>Lophotrochozoa</taxon>
        <taxon>Annelida</taxon>
        <taxon>Polychaeta</taxon>
        <taxon>Sedentaria</taxon>
        <taxon>Canalipalpata</taxon>
        <taxon>Sabellida</taxon>
        <taxon>Siboglinidae</taxon>
        <taxon>Ridgeia</taxon>
    </lineage>
</organism>